<keyword evidence="4 6" id="KW-1133">Transmembrane helix</keyword>
<evidence type="ECO:0000313" key="8">
    <source>
        <dbReference type="Proteomes" id="UP001470230"/>
    </source>
</evidence>
<keyword evidence="2" id="KW-0813">Transport</keyword>
<keyword evidence="5 6" id="KW-0472">Membrane</keyword>
<feature type="transmembrane region" description="Helical" evidence="6">
    <location>
        <begin position="207"/>
        <end position="227"/>
    </location>
</feature>
<dbReference type="Proteomes" id="UP001470230">
    <property type="component" value="Unassembled WGS sequence"/>
</dbReference>
<comment type="caution">
    <text evidence="7">The sequence shown here is derived from an EMBL/GenBank/DDBJ whole genome shotgun (WGS) entry which is preliminary data.</text>
</comment>
<evidence type="ECO:0000256" key="1">
    <source>
        <dbReference type="ARBA" id="ARBA00004141"/>
    </source>
</evidence>
<evidence type="ECO:0000256" key="4">
    <source>
        <dbReference type="ARBA" id="ARBA00022989"/>
    </source>
</evidence>
<evidence type="ECO:0000256" key="6">
    <source>
        <dbReference type="SAM" id="Phobius"/>
    </source>
</evidence>
<feature type="transmembrane region" description="Helical" evidence="6">
    <location>
        <begin position="431"/>
        <end position="451"/>
    </location>
</feature>
<feature type="transmembrane region" description="Helical" evidence="6">
    <location>
        <begin position="305"/>
        <end position="325"/>
    </location>
</feature>
<feature type="transmembrane region" description="Helical" evidence="6">
    <location>
        <begin position="256"/>
        <end position="273"/>
    </location>
</feature>
<feature type="transmembrane region" description="Helical" evidence="6">
    <location>
        <begin position="68"/>
        <end position="88"/>
    </location>
</feature>
<protein>
    <recommendedName>
        <fullName evidence="9">Major facilitator superfamily transporter</fullName>
    </recommendedName>
</protein>
<feature type="transmembrane region" description="Helical" evidence="6">
    <location>
        <begin position="132"/>
        <end position="153"/>
    </location>
</feature>
<feature type="transmembrane region" description="Helical" evidence="6">
    <location>
        <begin position="100"/>
        <end position="120"/>
    </location>
</feature>
<sequence>MYEDPSLQSLQSLQSETAPLHLRDKLPFIHILGIASSKLAPNILFMILPTFFQPLSTKLLIPQGWKTVLLFISSFMGFIVSPLIGVYSDSCMFKWGRRRIYIVISLFLMLIGLVLMTYCSEIGKFFKPNNSLLLEQIIFGFSYEFVVIAGNMIDTPSRAICTDVTPVNQQSLISNVCSVYGALGGIIVSIIGGLSLEKYFHLSQIQFVLITSTIICTISITITVFVAHEQPLNVKPLKVRPFKKIFQSFKNMPKPISHAIPSFFLIAISYYQYGIQFSHFMAYDVYHGDNTSSDQEKIDLYDKGIAFSMICSAVRFSAQFIYGFICAKISDWIGFRWTAFFGYTCMTAGLFVFLFVNNRYFYLGISVLVGIGFHTATTVPFSIVSICTTVLKLDFGAYYGIFMMFSVCGEQISNIGLGIGLGKIWPEDPRMLIVISSGFGVISMLLSLWIIEPPEQSHSFNDNIDTKGYKEIE</sequence>
<dbReference type="InterPro" id="IPR011701">
    <property type="entry name" value="MFS"/>
</dbReference>
<dbReference type="Pfam" id="PF07690">
    <property type="entry name" value="MFS_1"/>
    <property type="match status" value="1"/>
</dbReference>
<dbReference type="Gene3D" id="1.20.1250.20">
    <property type="entry name" value="MFS general substrate transporter like domains"/>
    <property type="match status" value="2"/>
</dbReference>
<feature type="transmembrane region" description="Helical" evidence="6">
    <location>
        <begin position="337"/>
        <end position="356"/>
    </location>
</feature>
<keyword evidence="8" id="KW-1185">Reference proteome</keyword>
<proteinExistence type="predicted"/>
<dbReference type="PANTHER" id="PTHR19432">
    <property type="entry name" value="SUGAR TRANSPORTER"/>
    <property type="match status" value="1"/>
</dbReference>
<dbReference type="PANTHER" id="PTHR19432:SF26">
    <property type="entry name" value="MAJOR FACILITATOR SUPERFAMILY (MFS) PROFILE DOMAIN-CONTAINING PROTEIN"/>
    <property type="match status" value="1"/>
</dbReference>
<evidence type="ECO:0008006" key="9">
    <source>
        <dbReference type="Google" id="ProtNLM"/>
    </source>
</evidence>
<evidence type="ECO:0000256" key="3">
    <source>
        <dbReference type="ARBA" id="ARBA00022692"/>
    </source>
</evidence>
<dbReference type="SUPFAM" id="SSF103473">
    <property type="entry name" value="MFS general substrate transporter"/>
    <property type="match status" value="1"/>
</dbReference>
<name>A0ABR2KAR0_9EUKA</name>
<reference evidence="7 8" key="1">
    <citation type="submission" date="2024-04" db="EMBL/GenBank/DDBJ databases">
        <title>Tritrichomonas musculus Genome.</title>
        <authorList>
            <person name="Alves-Ferreira E."/>
            <person name="Grigg M."/>
            <person name="Lorenzi H."/>
            <person name="Galac M."/>
        </authorList>
    </citation>
    <scope>NUCLEOTIDE SEQUENCE [LARGE SCALE GENOMIC DNA]</scope>
    <source>
        <strain evidence="7 8">EAF2021</strain>
    </source>
</reference>
<comment type="subcellular location">
    <subcellularLocation>
        <location evidence="1">Membrane</location>
        <topology evidence="1">Multi-pass membrane protein</topology>
    </subcellularLocation>
</comment>
<feature type="transmembrane region" description="Helical" evidence="6">
    <location>
        <begin position="28"/>
        <end position="48"/>
    </location>
</feature>
<dbReference type="InterPro" id="IPR036259">
    <property type="entry name" value="MFS_trans_sf"/>
</dbReference>
<gene>
    <name evidence="7" type="ORF">M9Y10_039281</name>
</gene>
<feature type="transmembrane region" description="Helical" evidence="6">
    <location>
        <begin position="363"/>
        <end position="391"/>
    </location>
</feature>
<organism evidence="7 8">
    <name type="scientific">Tritrichomonas musculus</name>
    <dbReference type="NCBI Taxonomy" id="1915356"/>
    <lineage>
        <taxon>Eukaryota</taxon>
        <taxon>Metamonada</taxon>
        <taxon>Parabasalia</taxon>
        <taxon>Tritrichomonadida</taxon>
        <taxon>Tritrichomonadidae</taxon>
        <taxon>Tritrichomonas</taxon>
    </lineage>
</organism>
<feature type="transmembrane region" description="Helical" evidence="6">
    <location>
        <begin position="397"/>
        <end position="419"/>
    </location>
</feature>
<keyword evidence="3 6" id="KW-0812">Transmembrane</keyword>
<evidence type="ECO:0000256" key="2">
    <source>
        <dbReference type="ARBA" id="ARBA00022448"/>
    </source>
</evidence>
<evidence type="ECO:0000256" key="5">
    <source>
        <dbReference type="ARBA" id="ARBA00023136"/>
    </source>
</evidence>
<feature type="transmembrane region" description="Helical" evidence="6">
    <location>
        <begin position="173"/>
        <end position="195"/>
    </location>
</feature>
<evidence type="ECO:0000313" key="7">
    <source>
        <dbReference type="EMBL" id="KAK8888217.1"/>
    </source>
</evidence>
<dbReference type="EMBL" id="JAPFFF010000006">
    <property type="protein sequence ID" value="KAK8888217.1"/>
    <property type="molecule type" value="Genomic_DNA"/>
</dbReference>
<accession>A0ABR2KAR0</accession>